<dbReference type="EMBL" id="CAKOAT010032225">
    <property type="protein sequence ID" value="CAH8285835.1"/>
    <property type="molecule type" value="Genomic_DNA"/>
</dbReference>
<feature type="compositionally biased region" description="Basic and acidic residues" evidence="1">
    <location>
        <begin position="84"/>
        <end position="107"/>
    </location>
</feature>
<sequence length="107" mass="11835">MPHVVIIKDEERGGACPICLEEWLEGDVAEEMPCKAQFPLKACRSGWGDMPRVRCAGTRWPVEEVEGEKKAGVWIGFSVSAGARRNEEEDGGRRSDGDSDPRDETES</sequence>
<proteinExistence type="predicted"/>
<protein>
    <recommendedName>
        <fullName evidence="4">RING-type domain-containing protein</fullName>
    </recommendedName>
</protein>
<evidence type="ECO:0000313" key="3">
    <source>
        <dbReference type="Proteomes" id="UP001642260"/>
    </source>
</evidence>
<evidence type="ECO:0000256" key="1">
    <source>
        <dbReference type="SAM" id="MobiDB-lite"/>
    </source>
</evidence>
<accession>A0ABC8IX77</accession>
<evidence type="ECO:0000313" key="2">
    <source>
        <dbReference type="EMBL" id="CAH8285835.1"/>
    </source>
</evidence>
<name>A0ABC8IX77_ERUVS</name>
<dbReference type="Proteomes" id="UP001642260">
    <property type="component" value="Unassembled WGS sequence"/>
</dbReference>
<keyword evidence="3" id="KW-1185">Reference proteome</keyword>
<feature type="region of interest" description="Disordered" evidence="1">
    <location>
        <begin position="81"/>
        <end position="107"/>
    </location>
</feature>
<evidence type="ECO:0008006" key="4">
    <source>
        <dbReference type="Google" id="ProtNLM"/>
    </source>
</evidence>
<reference evidence="2 3" key="1">
    <citation type="submission" date="2022-03" db="EMBL/GenBank/DDBJ databases">
        <authorList>
            <person name="Macdonald S."/>
            <person name="Ahmed S."/>
            <person name="Newling K."/>
        </authorList>
    </citation>
    <scope>NUCLEOTIDE SEQUENCE [LARGE SCALE GENOMIC DNA]</scope>
</reference>
<dbReference type="AlphaFoldDB" id="A0ABC8IX77"/>
<organism evidence="2 3">
    <name type="scientific">Eruca vesicaria subsp. sativa</name>
    <name type="common">Garden rocket</name>
    <name type="synonym">Eruca sativa</name>
    <dbReference type="NCBI Taxonomy" id="29727"/>
    <lineage>
        <taxon>Eukaryota</taxon>
        <taxon>Viridiplantae</taxon>
        <taxon>Streptophyta</taxon>
        <taxon>Embryophyta</taxon>
        <taxon>Tracheophyta</taxon>
        <taxon>Spermatophyta</taxon>
        <taxon>Magnoliopsida</taxon>
        <taxon>eudicotyledons</taxon>
        <taxon>Gunneridae</taxon>
        <taxon>Pentapetalae</taxon>
        <taxon>rosids</taxon>
        <taxon>malvids</taxon>
        <taxon>Brassicales</taxon>
        <taxon>Brassicaceae</taxon>
        <taxon>Brassiceae</taxon>
        <taxon>Eruca</taxon>
    </lineage>
</organism>
<gene>
    <name evidence="2" type="ORF">ERUC_LOCUS933</name>
</gene>
<comment type="caution">
    <text evidence="2">The sequence shown here is derived from an EMBL/GenBank/DDBJ whole genome shotgun (WGS) entry which is preliminary data.</text>
</comment>